<feature type="compositionally biased region" description="Basic and acidic residues" evidence="1">
    <location>
        <begin position="17"/>
        <end position="26"/>
    </location>
</feature>
<evidence type="ECO:0000313" key="2">
    <source>
        <dbReference type="EMBL" id="RUS31320.1"/>
    </source>
</evidence>
<accession>A0A433QNG5</accession>
<protein>
    <submittedName>
        <fullName evidence="2">Uncharacterized protein</fullName>
    </submittedName>
</protein>
<gene>
    <name evidence="2" type="ORF">BC938DRAFT_478066</name>
</gene>
<name>A0A433QNG5_9FUNG</name>
<evidence type="ECO:0000313" key="3">
    <source>
        <dbReference type="Proteomes" id="UP000274822"/>
    </source>
</evidence>
<dbReference type="AlphaFoldDB" id="A0A433QNG5"/>
<evidence type="ECO:0000256" key="1">
    <source>
        <dbReference type="SAM" id="MobiDB-lite"/>
    </source>
</evidence>
<comment type="caution">
    <text evidence="2">The sequence shown here is derived from an EMBL/GenBank/DDBJ whole genome shotgun (WGS) entry which is preliminary data.</text>
</comment>
<feature type="compositionally biased region" description="Acidic residues" evidence="1">
    <location>
        <begin position="27"/>
        <end position="43"/>
    </location>
</feature>
<proteinExistence type="predicted"/>
<feature type="region of interest" description="Disordered" evidence="1">
    <location>
        <begin position="1"/>
        <end position="70"/>
    </location>
</feature>
<keyword evidence="3" id="KW-1185">Reference proteome</keyword>
<sequence length="70" mass="7891">MSLPRKDKQPIQPTADLAKDEGAPEKEEAEEVEEEGEEEDTPEPPELVPIQALHRMKLNPLQKKGAHRNP</sequence>
<dbReference type="Proteomes" id="UP000274822">
    <property type="component" value="Unassembled WGS sequence"/>
</dbReference>
<dbReference type="EMBL" id="RBNJ01003079">
    <property type="protein sequence ID" value="RUS31320.1"/>
    <property type="molecule type" value="Genomic_DNA"/>
</dbReference>
<organism evidence="2 3">
    <name type="scientific">Jimgerdemannia flammicorona</name>
    <dbReference type="NCBI Taxonomy" id="994334"/>
    <lineage>
        <taxon>Eukaryota</taxon>
        <taxon>Fungi</taxon>
        <taxon>Fungi incertae sedis</taxon>
        <taxon>Mucoromycota</taxon>
        <taxon>Mucoromycotina</taxon>
        <taxon>Endogonomycetes</taxon>
        <taxon>Endogonales</taxon>
        <taxon>Endogonaceae</taxon>
        <taxon>Jimgerdemannia</taxon>
    </lineage>
</organism>
<reference evidence="2 3" key="1">
    <citation type="journal article" date="2018" name="New Phytol.">
        <title>Phylogenomics of Endogonaceae and evolution of mycorrhizas within Mucoromycota.</title>
        <authorList>
            <person name="Chang Y."/>
            <person name="Desiro A."/>
            <person name="Na H."/>
            <person name="Sandor L."/>
            <person name="Lipzen A."/>
            <person name="Clum A."/>
            <person name="Barry K."/>
            <person name="Grigoriev I.V."/>
            <person name="Martin F.M."/>
            <person name="Stajich J.E."/>
            <person name="Smith M.E."/>
            <person name="Bonito G."/>
            <person name="Spatafora J.W."/>
        </authorList>
    </citation>
    <scope>NUCLEOTIDE SEQUENCE [LARGE SCALE GENOMIC DNA]</scope>
    <source>
        <strain evidence="2 3">AD002</strain>
    </source>
</reference>